<dbReference type="InterPro" id="IPR000744">
    <property type="entry name" value="NSF_attach"/>
</dbReference>
<evidence type="ECO:0000256" key="4">
    <source>
        <dbReference type="ARBA" id="ARBA00022892"/>
    </source>
</evidence>
<accession>A0A9D4YSX3</accession>
<dbReference type="PANTHER" id="PTHR13768:SF8">
    <property type="entry name" value="ALPHA-SOLUBLE NSF ATTACHMENT PROTEIN"/>
    <property type="match status" value="1"/>
</dbReference>
<keyword evidence="4 7" id="KW-0931">ER-Golgi transport</keyword>
<keyword evidence="6 7" id="KW-0472">Membrane</keyword>
<comment type="function">
    <text evidence="7">Required for vesicular transport between the endoplasmic reticulum and the Golgi apparatus.</text>
</comment>
<name>A0A9D4YSX3_CHLVU</name>
<evidence type="ECO:0000256" key="6">
    <source>
        <dbReference type="ARBA" id="ARBA00023136"/>
    </source>
</evidence>
<dbReference type="SUPFAM" id="SSF48452">
    <property type="entry name" value="TPR-like"/>
    <property type="match status" value="1"/>
</dbReference>
<dbReference type="EMBL" id="SIDB01000013">
    <property type="protein sequence ID" value="KAI3424166.1"/>
    <property type="molecule type" value="Genomic_DNA"/>
</dbReference>
<organism evidence="8 9">
    <name type="scientific">Chlorella vulgaris</name>
    <name type="common">Green alga</name>
    <dbReference type="NCBI Taxonomy" id="3077"/>
    <lineage>
        <taxon>Eukaryota</taxon>
        <taxon>Viridiplantae</taxon>
        <taxon>Chlorophyta</taxon>
        <taxon>core chlorophytes</taxon>
        <taxon>Trebouxiophyceae</taxon>
        <taxon>Chlorellales</taxon>
        <taxon>Chlorellaceae</taxon>
        <taxon>Chlorella clade</taxon>
        <taxon>Chlorella</taxon>
    </lineage>
</organism>
<dbReference type="GO" id="GO:0019905">
    <property type="term" value="F:syntaxin binding"/>
    <property type="evidence" value="ECO:0007669"/>
    <property type="project" value="TreeGrafter"/>
</dbReference>
<comment type="similarity">
    <text evidence="2 7">Belongs to the SNAP family.</text>
</comment>
<dbReference type="CDD" id="cd15832">
    <property type="entry name" value="SNAP"/>
    <property type="match status" value="1"/>
</dbReference>
<dbReference type="Pfam" id="PF14938">
    <property type="entry name" value="SNAP"/>
    <property type="match status" value="1"/>
</dbReference>
<gene>
    <name evidence="8" type="ORF">D9Q98_009525</name>
</gene>
<dbReference type="AlphaFoldDB" id="A0A9D4YSX3"/>
<dbReference type="PRINTS" id="PR00448">
    <property type="entry name" value="NSFATTACHMNT"/>
</dbReference>
<dbReference type="FunFam" id="1.25.40.10:FF:000049">
    <property type="entry name" value="Alpha-soluble NSF attachment protein-like"/>
    <property type="match status" value="1"/>
</dbReference>
<dbReference type="GO" id="GO:0035494">
    <property type="term" value="P:SNARE complex disassembly"/>
    <property type="evidence" value="ECO:0007669"/>
    <property type="project" value="TreeGrafter"/>
</dbReference>
<dbReference type="GO" id="GO:0031201">
    <property type="term" value="C:SNARE complex"/>
    <property type="evidence" value="ECO:0007669"/>
    <property type="project" value="TreeGrafter"/>
</dbReference>
<keyword evidence="5 7" id="KW-0653">Protein transport</keyword>
<keyword evidence="3 7" id="KW-0813">Transport</keyword>
<evidence type="ECO:0000256" key="5">
    <source>
        <dbReference type="ARBA" id="ARBA00022927"/>
    </source>
</evidence>
<evidence type="ECO:0000256" key="7">
    <source>
        <dbReference type="RuleBase" id="RU367013"/>
    </source>
</evidence>
<dbReference type="Gene3D" id="1.25.40.10">
    <property type="entry name" value="Tetratricopeptide repeat domain"/>
    <property type="match status" value="1"/>
</dbReference>
<dbReference type="PANTHER" id="PTHR13768">
    <property type="entry name" value="SOLUBLE NSF ATTACHMENT PROTEIN SNAP"/>
    <property type="match status" value="1"/>
</dbReference>
<dbReference type="InterPro" id="IPR011990">
    <property type="entry name" value="TPR-like_helical_dom_sf"/>
</dbReference>
<dbReference type="GO" id="GO:0005483">
    <property type="term" value="F:soluble NSF attachment protein activity"/>
    <property type="evidence" value="ECO:0007669"/>
    <property type="project" value="UniProtKB-ARBA"/>
</dbReference>
<dbReference type="GO" id="GO:0005774">
    <property type="term" value="C:vacuolar membrane"/>
    <property type="evidence" value="ECO:0007669"/>
    <property type="project" value="TreeGrafter"/>
</dbReference>
<protein>
    <recommendedName>
        <fullName evidence="10">Alpha-SNAP</fullName>
    </recommendedName>
</protein>
<reference evidence="8" key="2">
    <citation type="submission" date="2020-11" db="EMBL/GenBank/DDBJ databases">
        <authorList>
            <person name="Cecchin M."/>
            <person name="Marcolungo L."/>
            <person name="Rossato M."/>
            <person name="Girolomoni L."/>
            <person name="Cosentino E."/>
            <person name="Cuine S."/>
            <person name="Li-Beisson Y."/>
            <person name="Delledonne M."/>
            <person name="Ballottari M."/>
        </authorList>
    </citation>
    <scope>NUCLEOTIDE SEQUENCE</scope>
    <source>
        <strain evidence="8">211/11P</strain>
        <tissue evidence="8">Whole cell</tissue>
    </source>
</reference>
<dbReference type="OrthoDB" id="9984275at2759"/>
<dbReference type="GO" id="GO:0006886">
    <property type="term" value="P:intracellular protein transport"/>
    <property type="evidence" value="ECO:0007669"/>
    <property type="project" value="UniProtKB-UniRule"/>
</dbReference>
<comment type="subcellular location">
    <subcellularLocation>
        <location evidence="1 7">Membrane</location>
        <topology evidence="1 7">Peripheral membrane protein</topology>
    </subcellularLocation>
</comment>
<dbReference type="Proteomes" id="UP001055712">
    <property type="component" value="Unassembled WGS sequence"/>
</dbReference>
<evidence type="ECO:0000256" key="3">
    <source>
        <dbReference type="ARBA" id="ARBA00022448"/>
    </source>
</evidence>
<evidence type="ECO:0000256" key="2">
    <source>
        <dbReference type="ARBA" id="ARBA00010050"/>
    </source>
</evidence>
<evidence type="ECO:0000313" key="9">
    <source>
        <dbReference type="Proteomes" id="UP001055712"/>
    </source>
</evidence>
<sequence>MDYAAKAADLAGKADKRLKAFSLFGSGNKYEEAAELFEKAGNQYKLAKAWNEAGETFMKLADCHIKLESKHEAASAWVEAAKAFLKSDQRRAVSCLQQAVSLYTDMGRLGMAARQLREIAEVLEKEGDKEESIMFYEQAGDLFSTENSTAEANKCNLKIAQFAAELERYPQAIALYEQTAKACVENNLLKYSAKGHLLNAGICQLCSADLATIRSALERYCDIDLNFDNSREHTFLVALTDALDGGDVDAFTAAVADFDSLTRLDAWKTSLLVRVKRKIQSRDDIEEEDLT</sequence>
<evidence type="ECO:0008006" key="10">
    <source>
        <dbReference type="Google" id="ProtNLM"/>
    </source>
</evidence>
<comment type="caution">
    <text evidence="8">The sequence shown here is derived from an EMBL/GenBank/DDBJ whole genome shotgun (WGS) entry which is preliminary data.</text>
</comment>
<evidence type="ECO:0000313" key="8">
    <source>
        <dbReference type="EMBL" id="KAI3424166.1"/>
    </source>
</evidence>
<proteinExistence type="inferred from homology"/>
<reference evidence="8" key="1">
    <citation type="journal article" date="2019" name="Plant J.">
        <title>Chlorella vulgaris genome assembly and annotation reveals the molecular basis for metabolic acclimation to high light conditions.</title>
        <authorList>
            <person name="Cecchin M."/>
            <person name="Marcolungo L."/>
            <person name="Rossato M."/>
            <person name="Girolomoni L."/>
            <person name="Cosentino E."/>
            <person name="Cuine S."/>
            <person name="Li-Beisson Y."/>
            <person name="Delledonne M."/>
            <person name="Ballottari M."/>
        </authorList>
    </citation>
    <scope>NUCLEOTIDE SEQUENCE</scope>
    <source>
        <strain evidence="8">211/11P</strain>
    </source>
</reference>
<keyword evidence="9" id="KW-1185">Reference proteome</keyword>
<evidence type="ECO:0000256" key="1">
    <source>
        <dbReference type="ARBA" id="ARBA00004170"/>
    </source>
</evidence>